<accession>A0A174E072</accession>
<proteinExistence type="predicted"/>
<evidence type="ECO:0000313" key="1">
    <source>
        <dbReference type="EMBL" id="CUO29480.1"/>
    </source>
</evidence>
<dbReference type="EMBL" id="CYZT01000069">
    <property type="protein sequence ID" value="CUO29480.1"/>
    <property type="molecule type" value="Genomic_DNA"/>
</dbReference>
<dbReference type="Proteomes" id="UP000095746">
    <property type="component" value="Unassembled WGS sequence"/>
</dbReference>
<sequence>MASQEKHQEQYDIELPQSIVDSFARFLVPEIRKLYASEEGQKELEEWKKKYSDKSEE</sequence>
<dbReference type="AlphaFoldDB" id="A0A174E072"/>
<reference evidence="1 2" key="1">
    <citation type="submission" date="2015-09" db="EMBL/GenBank/DDBJ databases">
        <authorList>
            <consortium name="Pathogen Informatics"/>
        </authorList>
    </citation>
    <scope>NUCLEOTIDE SEQUENCE [LARGE SCALE GENOMIC DNA]</scope>
    <source>
        <strain evidence="1 2">2789STDY5608854</strain>
    </source>
</reference>
<gene>
    <name evidence="1" type="ORF">ERS852411_01296</name>
</gene>
<protein>
    <submittedName>
        <fullName evidence="1">Uncharacterized protein</fullName>
    </submittedName>
</protein>
<organism evidence="1 2">
    <name type="scientific">Flavonifractor plautii</name>
    <name type="common">Fusobacterium plautii</name>
    <dbReference type="NCBI Taxonomy" id="292800"/>
    <lineage>
        <taxon>Bacteria</taxon>
        <taxon>Bacillati</taxon>
        <taxon>Bacillota</taxon>
        <taxon>Clostridia</taxon>
        <taxon>Eubacteriales</taxon>
        <taxon>Oscillospiraceae</taxon>
        <taxon>Flavonifractor</taxon>
    </lineage>
</organism>
<name>A0A174E072_FLAPL</name>
<dbReference type="RefSeq" id="WP_021630007.1">
    <property type="nucleotide sequence ID" value="NZ_JADMOW010000010.1"/>
</dbReference>
<evidence type="ECO:0000313" key="2">
    <source>
        <dbReference type="Proteomes" id="UP000095746"/>
    </source>
</evidence>